<evidence type="ECO:0000313" key="3">
    <source>
        <dbReference type="Proteomes" id="UP000734511"/>
    </source>
</evidence>
<dbReference type="Proteomes" id="UP000734511">
    <property type="component" value="Unassembled WGS sequence"/>
</dbReference>
<sequence length="53" mass="5710">MRDTTMRSLPSVAMFSRRHIDLQRVAAALCPGRDMTAAPGPDHRPAALPHTAG</sequence>
<feature type="region of interest" description="Disordered" evidence="1">
    <location>
        <begin position="33"/>
        <end position="53"/>
    </location>
</feature>
<gene>
    <name evidence="2" type="ORF">HCN08_13560</name>
</gene>
<dbReference type="NCBIfam" id="NF042934">
    <property type="entry name" value="cis_reg_atten"/>
    <property type="match status" value="1"/>
</dbReference>
<proteinExistence type="predicted"/>
<evidence type="ECO:0000313" key="2">
    <source>
        <dbReference type="EMBL" id="NJP44420.1"/>
    </source>
</evidence>
<name>A0ABX0ZKN1_9ACTN</name>
<dbReference type="RefSeq" id="WP_167983276.1">
    <property type="nucleotide sequence ID" value="NZ_JAATEJ010000008.1"/>
</dbReference>
<comment type="caution">
    <text evidence="2">The sequence shown here is derived from an EMBL/GenBank/DDBJ whole genome shotgun (WGS) entry which is preliminary data.</text>
</comment>
<dbReference type="InterPro" id="IPR049979">
    <property type="entry name" value="Cys_resp_CS_actino"/>
</dbReference>
<evidence type="ECO:0000256" key="1">
    <source>
        <dbReference type="SAM" id="MobiDB-lite"/>
    </source>
</evidence>
<protein>
    <submittedName>
        <fullName evidence="2">Uncharacterized protein</fullName>
    </submittedName>
</protein>
<dbReference type="EMBL" id="JAATEJ010000008">
    <property type="protein sequence ID" value="NJP44420.1"/>
    <property type="molecule type" value="Genomic_DNA"/>
</dbReference>
<reference evidence="2 3" key="1">
    <citation type="submission" date="2020-03" db="EMBL/GenBank/DDBJ databases">
        <title>WGS of actinomycetes isolated from Thailand.</title>
        <authorList>
            <person name="Thawai C."/>
        </authorList>
    </citation>
    <scope>NUCLEOTIDE SEQUENCE [LARGE SCALE GENOMIC DNA]</scope>
    <source>
        <strain evidence="2 3">PRB2-1</strain>
    </source>
</reference>
<organism evidence="2 3">
    <name type="scientific">Actinacidiphila epipremni</name>
    <dbReference type="NCBI Taxonomy" id="2053013"/>
    <lineage>
        <taxon>Bacteria</taxon>
        <taxon>Bacillati</taxon>
        <taxon>Actinomycetota</taxon>
        <taxon>Actinomycetes</taxon>
        <taxon>Kitasatosporales</taxon>
        <taxon>Streptomycetaceae</taxon>
        <taxon>Actinacidiphila</taxon>
    </lineage>
</organism>
<keyword evidence="3" id="KW-1185">Reference proteome</keyword>
<accession>A0ABX0ZKN1</accession>